<dbReference type="Proteomes" id="UP001501116">
    <property type="component" value="Unassembled WGS sequence"/>
</dbReference>
<gene>
    <name evidence="2" type="ORF">GCM10009754_75470</name>
</gene>
<sequence length="75" mass="8195">MPDDPTTHGGGAKGAPLPAPVYPVPAPEDDPRFTFGLTLQVAEVLEAHGYPRPTALDFVDLQQALFRFLYTTRSR</sequence>
<organism evidence="2 3">
    <name type="scientific">Amycolatopsis minnesotensis</name>
    <dbReference type="NCBI Taxonomy" id="337894"/>
    <lineage>
        <taxon>Bacteria</taxon>
        <taxon>Bacillati</taxon>
        <taxon>Actinomycetota</taxon>
        <taxon>Actinomycetes</taxon>
        <taxon>Pseudonocardiales</taxon>
        <taxon>Pseudonocardiaceae</taxon>
        <taxon>Amycolatopsis</taxon>
    </lineage>
</organism>
<keyword evidence="3" id="KW-1185">Reference proteome</keyword>
<proteinExistence type="predicted"/>
<feature type="compositionally biased region" description="Pro residues" evidence="1">
    <location>
        <begin position="17"/>
        <end position="26"/>
    </location>
</feature>
<feature type="region of interest" description="Disordered" evidence="1">
    <location>
        <begin position="1"/>
        <end position="26"/>
    </location>
</feature>
<dbReference type="RefSeq" id="WP_344429981.1">
    <property type="nucleotide sequence ID" value="NZ_BAAANN010000044.1"/>
</dbReference>
<evidence type="ECO:0000313" key="3">
    <source>
        <dbReference type="Proteomes" id="UP001501116"/>
    </source>
</evidence>
<accession>A0ABP5DU99</accession>
<dbReference type="EMBL" id="BAAANN010000044">
    <property type="protein sequence ID" value="GAA1986460.1"/>
    <property type="molecule type" value="Genomic_DNA"/>
</dbReference>
<protein>
    <submittedName>
        <fullName evidence="2">Uncharacterized protein</fullName>
    </submittedName>
</protein>
<evidence type="ECO:0000256" key="1">
    <source>
        <dbReference type="SAM" id="MobiDB-lite"/>
    </source>
</evidence>
<reference evidence="3" key="1">
    <citation type="journal article" date="2019" name="Int. J. Syst. Evol. Microbiol.">
        <title>The Global Catalogue of Microorganisms (GCM) 10K type strain sequencing project: providing services to taxonomists for standard genome sequencing and annotation.</title>
        <authorList>
            <consortium name="The Broad Institute Genomics Platform"/>
            <consortium name="The Broad Institute Genome Sequencing Center for Infectious Disease"/>
            <person name="Wu L."/>
            <person name="Ma J."/>
        </authorList>
    </citation>
    <scope>NUCLEOTIDE SEQUENCE [LARGE SCALE GENOMIC DNA]</scope>
    <source>
        <strain evidence="3">JCM 14545</strain>
    </source>
</reference>
<comment type="caution">
    <text evidence="2">The sequence shown here is derived from an EMBL/GenBank/DDBJ whole genome shotgun (WGS) entry which is preliminary data.</text>
</comment>
<name>A0ABP5DU99_9PSEU</name>
<evidence type="ECO:0000313" key="2">
    <source>
        <dbReference type="EMBL" id="GAA1986460.1"/>
    </source>
</evidence>